<proteinExistence type="predicted"/>
<evidence type="ECO:0000313" key="2">
    <source>
        <dbReference type="EMBL" id="KAF3596086.1"/>
    </source>
</evidence>
<organism evidence="2 3">
    <name type="scientific">Brassica cretica</name>
    <name type="common">Mustard</name>
    <dbReference type="NCBI Taxonomy" id="69181"/>
    <lineage>
        <taxon>Eukaryota</taxon>
        <taxon>Viridiplantae</taxon>
        <taxon>Streptophyta</taxon>
        <taxon>Embryophyta</taxon>
        <taxon>Tracheophyta</taxon>
        <taxon>Spermatophyta</taxon>
        <taxon>Magnoliopsida</taxon>
        <taxon>eudicotyledons</taxon>
        <taxon>Gunneridae</taxon>
        <taxon>Pentapetalae</taxon>
        <taxon>rosids</taxon>
        <taxon>malvids</taxon>
        <taxon>Brassicales</taxon>
        <taxon>Brassicaceae</taxon>
        <taxon>Brassiceae</taxon>
        <taxon>Brassica</taxon>
    </lineage>
</organism>
<name>A0ABQ7EGV0_BRACR</name>
<accession>A0ABQ7EGV0</accession>
<comment type="caution">
    <text evidence="2">The sequence shown here is derived from an EMBL/GenBank/DDBJ whole genome shotgun (WGS) entry which is preliminary data.</text>
</comment>
<sequence length="202" mass="22338">MSVDDLNNQQTNDGTAAADNVEKALATNVTAVNVDANTATFEEVKKMFSNFEKKSAEQDKVMSSIAKQGKLSGQNTDETTPSQTQKGPDDLPPIEEEIKKEKPPKRHNVYHGEEETQEAHNYAINSGPEQGRTTGNTWTQNLNYDQNLFSDFHQARGHSTVNCKVLRARLAAKLLAGELAKVSSIKDIIRDSDRLPRNDKAP</sequence>
<evidence type="ECO:0000256" key="1">
    <source>
        <dbReference type="SAM" id="MobiDB-lite"/>
    </source>
</evidence>
<gene>
    <name evidence="2" type="ORF">DY000_02021918</name>
</gene>
<dbReference type="Proteomes" id="UP000266723">
    <property type="component" value="Unassembled WGS sequence"/>
</dbReference>
<evidence type="ECO:0000313" key="3">
    <source>
        <dbReference type="Proteomes" id="UP000266723"/>
    </source>
</evidence>
<feature type="region of interest" description="Disordered" evidence="1">
    <location>
        <begin position="53"/>
        <end position="107"/>
    </location>
</feature>
<reference evidence="2 3" key="1">
    <citation type="journal article" date="2020" name="BMC Genomics">
        <title>Intraspecific diversification of the crop wild relative Brassica cretica Lam. using demographic model selection.</title>
        <authorList>
            <person name="Kioukis A."/>
            <person name="Michalopoulou V.A."/>
            <person name="Briers L."/>
            <person name="Pirintsos S."/>
            <person name="Studholme D.J."/>
            <person name="Pavlidis P."/>
            <person name="Sarris P.F."/>
        </authorList>
    </citation>
    <scope>NUCLEOTIDE SEQUENCE [LARGE SCALE GENOMIC DNA]</scope>
    <source>
        <strain evidence="3">cv. PFS-1207/04</strain>
    </source>
</reference>
<protein>
    <submittedName>
        <fullName evidence="2">Uncharacterized protein</fullName>
    </submittedName>
</protein>
<feature type="compositionally biased region" description="Polar residues" evidence="1">
    <location>
        <begin position="71"/>
        <end position="86"/>
    </location>
</feature>
<dbReference type="EMBL" id="QGKV02000299">
    <property type="protein sequence ID" value="KAF3596086.1"/>
    <property type="molecule type" value="Genomic_DNA"/>
</dbReference>
<keyword evidence="3" id="KW-1185">Reference proteome</keyword>